<evidence type="ECO:0000313" key="2">
    <source>
        <dbReference type="Proteomes" id="UP000316256"/>
    </source>
</evidence>
<dbReference type="EMBL" id="VIGH01000001">
    <property type="protein sequence ID" value="TQF75222.1"/>
    <property type="molecule type" value="Genomic_DNA"/>
</dbReference>
<gene>
    <name evidence="1" type="ORF">FK531_01370</name>
</gene>
<dbReference type="OrthoDB" id="514320at2"/>
<accession>A0A541BSA6</accession>
<comment type="caution">
    <text evidence="1">The sequence shown here is derived from an EMBL/GenBank/DDBJ whole genome shotgun (WGS) entry which is preliminary data.</text>
</comment>
<reference evidence="1 2" key="1">
    <citation type="submission" date="2019-06" db="EMBL/GenBank/DDBJ databases">
        <title>Rhodococcus spaelei sp. nov., isolated from a cave.</title>
        <authorList>
            <person name="Lee S.D."/>
        </authorList>
    </citation>
    <scope>NUCLEOTIDE SEQUENCE [LARGE SCALE GENOMIC DNA]</scope>
    <source>
        <strain evidence="1 2">C9-5</strain>
    </source>
</reference>
<organism evidence="1 2">
    <name type="scientific">Rhodococcus spelaei</name>
    <dbReference type="NCBI Taxonomy" id="2546320"/>
    <lineage>
        <taxon>Bacteria</taxon>
        <taxon>Bacillati</taxon>
        <taxon>Actinomycetota</taxon>
        <taxon>Actinomycetes</taxon>
        <taxon>Mycobacteriales</taxon>
        <taxon>Nocardiaceae</taxon>
        <taxon>Rhodococcus</taxon>
    </lineage>
</organism>
<protein>
    <submittedName>
        <fullName evidence="1">Mycolyltransferase</fullName>
    </submittedName>
</protein>
<evidence type="ECO:0000313" key="1">
    <source>
        <dbReference type="EMBL" id="TQF75222.1"/>
    </source>
</evidence>
<name>A0A541BSA6_9NOCA</name>
<dbReference type="GO" id="GO:0016740">
    <property type="term" value="F:transferase activity"/>
    <property type="evidence" value="ECO:0007669"/>
    <property type="project" value="UniProtKB-KW"/>
</dbReference>
<dbReference type="Pfam" id="PF08310">
    <property type="entry name" value="LGFP"/>
    <property type="match status" value="2"/>
</dbReference>
<keyword evidence="1" id="KW-0808">Transferase</keyword>
<keyword evidence="2" id="KW-1185">Reference proteome</keyword>
<sequence>MTTEAPSTTIMTPNGDVTLSGPILERYTAAGGPTGSLGVPLGPPEDVGNGGKVVHFTNGAIYSTAAGPAYVVQGEILRVYTAQQGPTGTLGFPTGDEKVITGGWESTFEHGTIKWVDTGNGVFVEQVTQN</sequence>
<dbReference type="AlphaFoldDB" id="A0A541BSA6"/>
<dbReference type="InterPro" id="IPR013207">
    <property type="entry name" value="LGFP"/>
</dbReference>
<proteinExistence type="predicted"/>
<dbReference type="Proteomes" id="UP000316256">
    <property type="component" value="Unassembled WGS sequence"/>
</dbReference>